<dbReference type="RefSeq" id="WP_069585738.1">
    <property type="nucleotide sequence ID" value="NZ_LMVM01000033.1"/>
</dbReference>
<dbReference type="EMBL" id="LMVM01000033">
    <property type="protein sequence ID" value="PAV03862.1"/>
    <property type="molecule type" value="Genomic_DNA"/>
</dbReference>
<gene>
    <name evidence="2" type="ORF">ASJ80_02250</name>
</gene>
<evidence type="ECO:0000313" key="2">
    <source>
        <dbReference type="EMBL" id="PAV03862.1"/>
    </source>
</evidence>
<evidence type="ECO:0000313" key="3">
    <source>
        <dbReference type="Proteomes" id="UP000217784"/>
    </source>
</evidence>
<dbReference type="Pfam" id="PF01022">
    <property type="entry name" value="HTH_5"/>
    <property type="match status" value="1"/>
</dbReference>
<keyword evidence="3" id="KW-1185">Reference proteome</keyword>
<sequence length="92" mass="11072">MKKVLWWLFASRGGVNRAKIIDKLHTRPYNAHQLADELKLDYTTIRHHLKVLEENNVVTSTGEKYNIMYFLSDKMEENYNVFKEIWESLRNK</sequence>
<proteinExistence type="predicted"/>
<dbReference type="OrthoDB" id="35765at2157"/>
<name>A0A2A2H389_METBR</name>
<dbReference type="InterPro" id="IPR036390">
    <property type="entry name" value="WH_DNA-bd_sf"/>
</dbReference>
<evidence type="ECO:0000259" key="1">
    <source>
        <dbReference type="PROSITE" id="PS50987"/>
    </source>
</evidence>
<dbReference type="AlphaFoldDB" id="A0A2A2H389"/>
<comment type="caution">
    <text evidence="2">The sequence shown here is derived from an EMBL/GenBank/DDBJ whole genome shotgun (WGS) entry which is preliminary data.</text>
</comment>
<dbReference type="InterPro" id="IPR011991">
    <property type="entry name" value="ArsR-like_HTH"/>
</dbReference>
<organism evidence="2 3">
    <name type="scientific">Methanobacterium bryantii</name>
    <dbReference type="NCBI Taxonomy" id="2161"/>
    <lineage>
        <taxon>Archaea</taxon>
        <taxon>Methanobacteriati</taxon>
        <taxon>Methanobacteriota</taxon>
        <taxon>Methanomada group</taxon>
        <taxon>Methanobacteria</taxon>
        <taxon>Methanobacteriales</taxon>
        <taxon>Methanobacteriaceae</taxon>
        <taxon>Methanobacterium</taxon>
    </lineage>
</organism>
<dbReference type="InterPro" id="IPR036388">
    <property type="entry name" value="WH-like_DNA-bd_sf"/>
</dbReference>
<dbReference type="InterPro" id="IPR001845">
    <property type="entry name" value="HTH_ArsR_DNA-bd_dom"/>
</dbReference>
<dbReference type="Gene3D" id="1.10.10.10">
    <property type="entry name" value="Winged helix-like DNA-binding domain superfamily/Winged helix DNA-binding domain"/>
    <property type="match status" value="1"/>
</dbReference>
<dbReference type="CDD" id="cd00090">
    <property type="entry name" value="HTH_ARSR"/>
    <property type="match status" value="1"/>
</dbReference>
<feature type="domain" description="HTH arsR-type" evidence="1">
    <location>
        <begin position="1"/>
        <end position="92"/>
    </location>
</feature>
<protein>
    <submittedName>
        <fullName evidence="2">ArsR family transcriptional regulator</fullName>
    </submittedName>
</protein>
<accession>A0A2A2H389</accession>
<dbReference type="GO" id="GO:0003700">
    <property type="term" value="F:DNA-binding transcription factor activity"/>
    <property type="evidence" value="ECO:0007669"/>
    <property type="project" value="InterPro"/>
</dbReference>
<dbReference type="Proteomes" id="UP000217784">
    <property type="component" value="Unassembled WGS sequence"/>
</dbReference>
<dbReference type="PROSITE" id="PS50987">
    <property type="entry name" value="HTH_ARSR_2"/>
    <property type="match status" value="1"/>
</dbReference>
<dbReference type="SUPFAM" id="SSF46785">
    <property type="entry name" value="Winged helix' DNA-binding domain"/>
    <property type="match status" value="1"/>
</dbReference>
<dbReference type="PANTHER" id="PTHR38600:SF1">
    <property type="entry name" value="TRANSCRIPTIONAL REGULATORY PROTEIN"/>
    <property type="match status" value="1"/>
</dbReference>
<reference evidence="2 3" key="1">
    <citation type="journal article" date="2017" name="BMC Genomics">
        <title>Genomic analysis of methanogenic archaea reveals a shift towards energy conservation.</title>
        <authorList>
            <person name="Gilmore S.P."/>
            <person name="Henske J.K."/>
            <person name="Sexton J.A."/>
            <person name="Solomon K.V."/>
            <person name="Seppala S."/>
            <person name="Yoo J.I."/>
            <person name="Huyett L.M."/>
            <person name="Pressman A."/>
            <person name="Cogan J.Z."/>
            <person name="Kivenson V."/>
            <person name="Peng X."/>
            <person name="Tan Y."/>
            <person name="Valentine D.L."/>
            <person name="O'Malley M.A."/>
        </authorList>
    </citation>
    <scope>NUCLEOTIDE SEQUENCE [LARGE SCALE GENOMIC DNA]</scope>
    <source>
        <strain evidence="2 3">M.o.H.</strain>
    </source>
</reference>
<dbReference type="PANTHER" id="PTHR38600">
    <property type="entry name" value="TRANSCRIPTIONAL REGULATORY PROTEIN"/>
    <property type="match status" value="1"/>
</dbReference>
<dbReference type="SMART" id="SM00418">
    <property type="entry name" value="HTH_ARSR"/>
    <property type="match status" value="1"/>
</dbReference>